<evidence type="ECO:0000259" key="1">
    <source>
        <dbReference type="Pfam" id="PF07833"/>
    </source>
</evidence>
<organism evidence="2 3">
    <name type="scientific">Paenibacillus antri</name>
    <dbReference type="NCBI Taxonomy" id="2582848"/>
    <lineage>
        <taxon>Bacteria</taxon>
        <taxon>Bacillati</taxon>
        <taxon>Bacillota</taxon>
        <taxon>Bacilli</taxon>
        <taxon>Bacillales</taxon>
        <taxon>Paenibacillaceae</taxon>
        <taxon>Paenibacillus</taxon>
    </lineage>
</organism>
<dbReference type="Proteomes" id="UP000309676">
    <property type="component" value="Unassembled WGS sequence"/>
</dbReference>
<dbReference type="Gene3D" id="3.30.457.10">
    <property type="entry name" value="Copper amine oxidase-like, N-terminal domain"/>
    <property type="match status" value="1"/>
</dbReference>
<gene>
    <name evidence="2" type="ORF">FE782_10530</name>
</gene>
<dbReference type="EMBL" id="VCIW01000005">
    <property type="protein sequence ID" value="TLS52395.1"/>
    <property type="molecule type" value="Genomic_DNA"/>
</dbReference>
<evidence type="ECO:0000313" key="2">
    <source>
        <dbReference type="EMBL" id="TLS52395.1"/>
    </source>
</evidence>
<dbReference type="SUPFAM" id="SSF50985">
    <property type="entry name" value="RCC1/BLIP-II"/>
    <property type="match status" value="1"/>
</dbReference>
<dbReference type="InterPro" id="IPR009091">
    <property type="entry name" value="RCC1/BLIP-II"/>
</dbReference>
<name>A0A5R9GKW7_9BACL</name>
<dbReference type="Pfam" id="PF07833">
    <property type="entry name" value="Cu_amine_oxidN1"/>
    <property type="match status" value="1"/>
</dbReference>
<dbReference type="PANTHER" id="PTHR45982">
    <property type="entry name" value="REGULATOR OF CHROMOSOME CONDENSATION"/>
    <property type="match status" value="1"/>
</dbReference>
<proteinExistence type="predicted"/>
<accession>A0A5R9GKW7</accession>
<dbReference type="SUPFAM" id="SSF55383">
    <property type="entry name" value="Copper amine oxidase, domain N"/>
    <property type="match status" value="1"/>
</dbReference>
<keyword evidence="3" id="KW-1185">Reference proteome</keyword>
<dbReference type="InterPro" id="IPR036582">
    <property type="entry name" value="Mao_N_sf"/>
</dbReference>
<dbReference type="InterPro" id="IPR012854">
    <property type="entry name" value="Cu_amine_oxidase-like_N"/>
</dbReference>
<dbReference type="PANTHER" id="PTHR45982:SF1">
    <property type="entry name" value="REGULATOR OF CHROMOSOME CONDENSATION"/>
    <property type="match status" value="1"/>
</dbReference>
<feature type="domain" description="Copper amine oxidase-like N-terminal" evidence="1">
    <location>
        <begin position="412"/>
        <end position="520"/>
    </location>
</feature>
<dbReference type="Gene3D" id="2.130.10.30">
    <property type="entry name" value="Regulator of chromosome condensation 1/beta-lactamase-inhibitor protein II"/>
    <property type="match status" value="1"/>
</dbReference>
<protein>
    <recommendedName>
        <fullName evidence="1">Copper amine oxidase-like N-terminal domain-containing protein</fullName>
    </recommendedName>
</protein>
<dbReference type="InterPro" id="IPR051553">
    <property type="entry name" value="Ran_GTPase-activating"/>
</dbReference>
<dbReference type="AlphaFoldDB" id="A0A5R9GKW7"/>
<reference evidence="2 3" key="1">
    <citation type="submission" date="2019-05" db="EMBL/GenBank/DDBJ databases">
        <authorList>
            <person name="Narsing Rao M.P."/>
            <person name="Li W.J."/>
        </authorList>
    </citation>
    <scope>NUCLEOTIDE SEQUENCE [LARGE SCALE GENOMIC DNA]</scope>
    <source>
        <strain evidence="2 3">SYSU_K30003</strain>
    </source>
</reference>
<comment type="caution">
    <text evidence="2">The sequence shown here is derived from an EMBL/GenBank/DDBJ whole genome shotgun (WGS) entry which is preliminary data.</text>
</comment>
<evidence type="ECO:0000313" key="3">
    <source>
        <dbReference type="Proteomes" id="UP000309676"/>
    </source>
</evidence>
<sequence length="526" mass="56830">MILNFLEVASASWNKGTFPISMRLYIQLFIPISEDTIMKIRKTLLAAVAAALLASPSVLPASAAETVAPYVRSFGSGSLVKTDGTYWEWGGPKAVPTQIVGLTNVEEAFEGGWIVKEDGTVWIWEENPSGELRMEALPEADGLKEVVHGYSHALALDRSGQVFVRASDENGKLGAPRLLDGINDVVDIAVSSQSFYLFVKSDGSVWAANNDLASVLPLPDVAGAVAADNNVVLNADGTVWEVTRTDTVGWDSSLRLAANRIENLPDIQSITAYREVRLAIDASSRLWFWGSTRTGVSDGTIVHKQESPIPLTAVADVKQAVHCERSIVVLTKDGSLYETSTSRESMPTDAIFRKLAEDVVSVTEGGRHVIFQKEDGSLWGWGVNKGSMLGAGDEEFSHDTPVPMQKPIAVSLDGRTVRLANGVMLRGAQTFVPLRSVFESMGARIVWDHTTKSVTIEQGDPSPLTIVVEYETGTVLKNGSPVVMAEAPFISSGTSYLPLRFVSESLGAKVDWYADQYHIAITTAAD</sequence>